<gene>
    <name evidence="8" type="ORF">G2W53_018843</name>
</gene>
<evidence type="ECO:0000256" key="7">
    <source>
        <dbReference type="SAM" id="Phobius"/>
    </source>
</evidence>
<feature type="transmembrane region" description="Helical" evidence="7">
    <location>
        <begin position="148"/>
        <end position="169"/>
    </location>
</feature>
<protein>
    <submittedName>
        <fullName evidence="8">Putative aquaporin NIP-type</fullName>
    </submittedName>
</protein>
<organism evidence="8 9">
    <name type="scientific">Senna tora</name>
    <dbReference type="NCBI Taxonomy" id="362788"/>
    <lineage>
        <taxon>Eukaryota</taxon>
        <taxon>Viridiplantae</taxon>
        <taxon>Streptophyta</taxon>
        <taxon>Embryophyta</taxon>
        <taxon>Tracheophyta</taxon>
        <taxon>Spermatophyta</taxon>
        <taxon>Magnoliopsida</taxon>
        <taxon>eudicotyledons</taxon>
        <taxon>Gunneridae</taxon>
        <taxon>Pentapetalae</taxon>
        <taxon>rosids</taxon>
        <taxon>fabids</taxon>
        <taxon>Fabales</taxon>
        <taxon>Fabaceae</taxon>
        <taxon>Caesalpinioideae</taxon>
        <taxon>Cassia clade</taxon>
        <taxon>Senna</taxon>
    </lineage>
</organism>
<accession>A0A834TTU0</accession>
<feature type="region of interest" description="Disordered" evidence="6">
    <location>
        <begin position="1"/>
        <end position="21"/>
    </location>
</feature>
<evidence type="ECO:0000313" key="9">
    <source>
        <dbReference type="Proteomes" id="UP000634136"/>
    </source>
</evidence>
<evidence type="ECO:0000256" key="6">
    <source>
        <dbReference type="SAM" id="MobiDB-lite"/>
    </source>
</evidence>
<dbReference type="InterPro" id="IPR034294">
    <property type="entry name" value="Aquaporin_transptr"/>
</dbReference>
<comment type="similarity">
    <text evidence="5">Belongs to the MIP/aquaporin (TC 1.A.8) family.</text>
</comment>
<feature type="transmembrane region" description="Helical" evidence="7">
    <location>
        <begin position="109"/>
        <end position="128"/>
    </location>
</feature>
<dbReference type="Gene3D" id="1.20.1080.10">
    <property type="entry name" value="Glycerol uptake facilitator protein"/>
    <property type="match status" value="1"/>
</dbReference>
<feature type="transmembrane region" description="Helical" evidence="7">
    <location>
        <begin position="39"/>
        <end position="59"/>
    </location>
</feature>
<keyword evidence="4 7" id="KW-0472">Membrane</keyword>
<name>A0A834TTU0_9FABA</name>
<dbReference type="Pfam" id="PF00230">
    <property type="entry name" value="MIP"/>
    <property type="match status" value="1"/>
</dbReference>
<dbReference type="Proteomes" id="UP000634136">
    <property type="component" value="Unassembled WGS sequence"/>
</dbReference>
<evidence type="ECO:0000256" key="5">
    <source>
        <dbReference type="RuleBase" id="RU000477"/>
    </source>
</evidence>
<keyword evidence="2 5" id="KW-0812">Transmembrane</keyword>
<dbReference type="GO" id="GO:0016020">
    <property type="term" value="C:membrane"/>
    <property type="evidence" value="ECO:0007669"/>
    <property type="project" value="UniProtKB-SubCell"/>
</dbReference>
<dbReference type="SUPFAM" id="SSF81338">
    <property type="entry name" value="Aquaporin-like"/>
    <property type="match status" value="1"/>
</dbReference>
<dbReference type="AlphaFoldDB" id="A0A834TTU0"/>
<comment type="subcellular location">
    <subcellularLocation>
        <location evidence="1">Membrane</location>
        <topology evidence="1">Multi-pass membrane protein</topology>
    </subcellularLocation>
</comment>
<dbReference type="PANTHER" id="PTHR45724:SF23">
    <property type="entry name" value="AQUAPORIN NIP4-1-RELATED"/>
    <property type="match status" value="1"/>
</dbReference>
<dbReference type="PRINTS" id="PR00783">
    <property type="entry name" value="MINTRINSICP"/>
</dbReference>
<evidence type="ECO:0000256" key="2">
    <source>
        <dbReference type="ARBA" id="ARBA00022692"/>
    </source>
</evidence>
<dbReference type="InterPro" id="IPR000425">
    <property type="entry name" value="MIP"/>
</dbReference>
<evidence type="ECO:0000256" key="3">
    <source>
        <dbReference type="ARBA" id="ARBA00022989"/>
    </source>
</evidence>
<keyword evidence="9" id="KW-1185">Reference proteome</keyword>
<evidence type="ECO:0000256" key="1">
    <source>
        <dbReference type="ARBA" id="ARBA00004141"/>
    </source>
</evidence>
<comment type="caution">
    <text evidence="8">The sequence shown here is derived from an EMBL/GenBank/DDBJ whole genome shotgun (WGS) entry which is preliminary data.</text>
</comment>
<dbReference type="InterPro" id="IPR023271">
    <property type="entry name" value="Aquaporin-like"/>
</dbReference>
<dbReference type="OrthoDB" id="3222at2759"/>
<proteinExistence type="inferred from homology"/>
<dbReference type="GO" id="GO:0015267">
    <property type="term" value="F:channel activity"/>
    <property type="evidence" value="ECO:0007669"/>
    <property type="project" value="InterPro"/>
</dbReference>
<dbReference type="PANTHER" id="PTHR45724">
    <property type="entry name" value="AQUAPORIN NIP2-1"/>
    <property type="match status" value="1"/>
</dbReference>
<dbReference type="EMBL" id="JAAIUW010000006">
    <property type="protein sequence ID" value="KAF7827679.1"/>
    <property type="molecule type" value="Genomic_DNA"/>
</dbReference>
<keyword evidence="5" id="KW-0813">Transport</keyword>
<sequence length="197" mass="21246">MSTNEEITNMEEGGCNSPRKEDGICGPDSIVYVIQKVPLYVIAQLVGSILASGTLYLMFEVDEKSYFGTVPSGSDLQSFVMEILATFFLMFVGSAVTTDNRAIGELAGIAVGMTISVDLFIAGPVSGGSLNPARSLGPAIIMNIYDGIWIYMIGPFIGTITGCFAYTLIRFTKIPLKEMTKTSKFLKSVSMARPNHL</sequence>
<evidence type="ECO:0000313" key="8">
    <source>
        <dbReference type="EMBL" id="KAF7827679.1"/>
    </source>
</evidence>
<feature type="transmembrane region" description="Helical" evidence="7">
    <location>
        <begin position="79"/>
        <end position="97"/>
    </location>
</feature>
<reference evidence="8" key="1">
    <citation type="submission" date="2020-09" db="EMBL/GenBank/DDBJ databases">
        <title>Genome-Enabled Discovery of Anthraquinone Biosynthesis in Senna tora.</title>
        <authorList>
            <person name="Kang S.-H."/>
            <person name="Pandey R.P."/>
            <person name="Lee C.-M."/>
            <person name="Sim J.-S."/>
            <person name="Jeong J.-T."/>
            <person name="Choi B.-S."/>
            <person name="Jung M."/>
            <person name="Ginzburg D."/>
            <person name="Zhao K."/>
            <person name="Won S.Y."/>
            <person name="Oh T.-J."/>
            <person name="Yu Y."/>
            <person name="Kim N.-H."/>
            <person name="Lee O.R."/>
            <person name="Lee T.-H."/>
            <person name="Bashyal P."/>
            <person name="Kim T.-S."/>
            <person name="Lee W.-H."/>
            <person name="Kawkins C."/>
            <person name="Kim C.-K."/>
            <person name="Kim J.S."/>
            <person name="Ahn B.O."/>
            <person name="Rhee S.Y."/>
            <person name="Sohng J.K."/>
        </authorList>
    </citation>
    <scope>NUCLEOTIDE SEQUENCE</scope>
    <source>
        <tissue evidence="8">Leaf</tissue>
    </source>
</reference>
<evidence type="ECO:0000256" key="4">
    <source>
        <dbReference type="ARBA" id="ARBA00023136"/>
    </source>
</evidence>
<keyword evidence="3 7" id="KW-1133">Transmembrane helix</keyword>